<proteinExistence type="predicted"/>
<keyword evidence="1" id="KW-0472">Membrane</keyword>
<accession>A0A813KNC8</accession>
<sequence length="114" mass="12286">MPHPVSPSKIRCSMLLDWNSLCGATDEKSHWSHLADGELSNGPSLCGTLFVAATNVLDETHTISRRRPQGRCLTNGHKAAALSFLPSLLRKKVVVVVVVVLVVVVLVVVSFSLT</sequence>
<evidence type="ECO:0000313" key="2">
    <source>
        <dbReference type="EMBL" id="CAE8708707.1"/>
    </source>
</evidence>
<reference evidence="2" key="1">
    <citation type="submission" date="2021-02" db="EMBL/GenBank/DDBJ databases">
        <authorList>
            <person name="Dougan E. K."/>
            <person name="Rhodes N."/>
            <person name="Thang M."/>
            <person name="Chan C."/>
        </authorList>
    </citation>
    <scope>NUCLEOTIDE SEQUENCE</scope>
</reference>
<evidence type="ECO:0000256" key="1">
    <source>
        <dbReference type="SAM" id="Phobius"/>
    </source>
</evidence>
<keyword evidence="1" id="KW-0812">Transmembrane</keyword>
<dbReference type="Proteomes" id="UP000626109">
    <property type="component" value="Unassembled WGS sequence"/>
</dbReference>
<keyword evidence="1" id="KW-1133">Transmembrane helix</keyword>
<comment type="caution">
    <text evidence="2">The sequence shown here is derived from an EMBL/GenBank/DDBJ whole genome shotgun (WGS) entry which is preliminary data.</text>
</comment>
<organism evidence="2 3">
    <name type="scientific">Polarella glacialis</name>
    <name type="common">Dinoflagellate</name>
    <dbReference type="NCBI Taxonomy" id="89957"/>
    <lineage>
        <taxon>Eukaryota</taxon>
        <taxon>Sar</taxon>
        <taxon>Alveolata</taxon>
        <taxon>Dinophyceae</taxon>
        <taxon>Suessiales</taxon>
        <taxon>Suessiaceae</taxon>
        <taxon>Polarella</taxon>
    </lineage>
</organism>
<name>A0A813KNC8_POLGL</name>
<dbReference type="EMBL" id="CAJNNW010031739">
    <property type="protein sequence ID" value="CAE8708707.1"/>
    <property type="molecule type" value="Genomic_DNA"/>
</dbReference>
<protein>
    <submittedName>
        <fullName evidence="2">Uncharacterized protein</fullName>
    </submittedName>
</protein>
<feature type="transmembrane region" description="Helical" evidence="1">
    <location>
        <begin position="93"/>
        <end position="113"/>
    </location>
</feature>
<gene>
    <name evidence="2" type="ORF">PGLA2088_LOCUS35054</name>
</gene>
<evidence type="ECO:0000313" key="3">
    <source>
        <dbReference type="Proteomes" id="UP000626109"/>
    </source>
</evidence>
<dbReference type="AlphaFoldDB" id="A0A813KNC8"/>